<dbReference type="RefSeq" id="WP_308986679.1">
    <property type="nucleotide sequence ID" value="NZ_JARXIC010000055.1"/>
</dbReference>
<proteinExistence type="predicted"/>
<reference evidence="1 2" key="1">
    <citation type="submission" date="2023-04" db="EMBL/GenBank/DDBJ databases">
        <title>A novel bacteria isolated from coastal sediment.</title>
        <authorList>
            <person name="Liu X.-J."/>
            <person name="Du Z.-J."/>
        </authorList>
    </citation>
    <scope>NUCLEOTIDE SEQUENCE [LARGE SCALE GENOMIC DNA]</scope>
    <source>
        <strain evidence="1 2">SDUM461004</strain>
    </source>
</reference>
<dbReference type="EMBL" id="JARXIC010000055">
    <property type="protein sequence ID" value="MDQ8196242.1"/>
    <property type="molecule type" value="Genomic_DNA"/>
</dbReference>
<evidence type="ECO:0000313" key="1">
    <source>
        <dbReference type="EMBL" id="MDQ8196242.1"/>
    </source>
</evidence>
<sequence>MALQPIPKAWLRQVSAVLRTGTSREIQRTGDFSQRLQHDFPSLFDSRVITAFLRFLESSNPHGCPVTMDYPTGETWEFWFTLDGKRTYGKILVRTDKKRILLLSAHLPEKPRLRCEEHN</sequence>
<accession>A0ABU1AN67</accession>
<protein>
    <submittedName>
        <fullName evidence="1">Uncharacterized protein</fullName>
    </submittedName>
</protein>
<gene>
    <name evidence="1" type="ORF">QEH59_17540</name>
</gene>
<comment type="caution">
    <text evidence="1">The sequence shown here is derived from an EMBL/GenBank/DDBJ whole genome shotgun (WGS) entry which is preliminary data.</text>
</comment>
<organism evidence="1 2">
    <name type="scientific">Thalassobacterium sedimentorum</name>
    <dbReference type="NCBI Taxonomy" id="3041258"/>
    <lineage>
        <taxon>Bacteria</taxon>
        <taxon>Pseudomonadati</taxon>
        <taxon>Verrucomicrobiota</taxon>
        <taxon>Opitutia</taxon>
        <taxon>Puniceicoccales</taxon>
        <taxon>Coraliomargaritaceae</taxon>
        <taxon>Thalassobacterium</taxon>
    </lineage>
</organism>
<keyword evidence="2" id="KW-1185">Reference proteome</keyword>
<dbReference type="Proteomes" id="UP001243717">
    <property type="component" value="Unassembled WGS sequence"/>
</dbReference>
<name>A0ABU1AN67_9BACT</name>
<evidence type="ECO:0000313" key="2">
    <source>
        <dbReference type="Proteomes" id="UP001243717"/>
    </source>
</evidence>